<dbReference type="AlphaFoldDB" id="L8X015"/>
<dbReference type="OrthoDB" id="3151626at2759"/>
<organism evidence="1 2">
    <name type="scientific">Thanatephorus cucumeris (strain AG1-IA)</name>
    <name type="common">Rice sheath blight fungus</name>
    <name type="synonym">Rhizoctonia solani</name>
    <dbReference type="NCBI Taxonomy" id="983506"/>
    <lineage>
        <taxon>Eukaryota</taxon>
        <taxon>Fungi</taxon>
        <taxon>Dikarya</taxon>
        <taxon>Basidiomycota</taxon>
        <taxon>Agaricomycotina</taxon>
        <taxon>Agaricomycetes</taxon>
        <taxon>Cantharellales</taxon>
        <taxon>Ceratobasidiaceae</taxon>
        <taxon>Rhizoctonia</taxon>
        <taxon>Rhizoctonia solani AG-1</taxon>
    </lineage>
</organism>
<accession>L8X015</accession>
<dbReference type="EMBL" id="AFRT01000526">
    <property type="protein sequence ID" value="ELU43570.1"/>
    <property type="molecule type" value="Genomic_DNA"/>
</dbReference>
<evidence type="ECO:0000313" key="2">
    <source>
        <dbReference type="Proteomes" id="UP000011668"/>
    </source>
</evidence>
<dbReference type="HOGENOM" id="CLU_457964_0_0_1"/>
<protein>
    <submittedName>
        <fullName evidence="1">Uncharacterized protein</fullName>
    </submittedName>
</protein>
<gene>
    <name evidence="1" type="ORF">AG1IA_02387</name>
</gene>
<reference evidence="1 2" key="1">
    <citation type="journal article" date="2013" name="Nat. Commun.">
        <title>The evolution and pathogenic mechanisms of the rice sheath blight pathogen.</title>
        <authorList>
            <person name="Zheng A."/>
            <person name="Lin R."/>
            <person name="Xu L."/>
            <person name="Qin P."/>
            <person name="Tang C."/>
            <person name="Ai P."/>
            <person name="Zhang D."/>
            <person name="Liu Y."/>
            <person name="Sun Z."/>
            <person name="Feng H."/>
            <person name="Wang Y."/>
            <person name="Chen Y."/>
            <person name="Liang X."/>
            <person name="Fu R."/>
            <person name="Li Q."/>
            <person name="Zhang J."/>
            <person name="Yu X."/>
            <person name="Xie Z."/>
            <person name="Ding L."/>
            <person name="Guan P."/>
            <person name="Tang J."/>
            <person name="Liang Y."/>
            <person name="Wang S."/>
            <person name="Deng Q."/>
            <person name="Li S."/>
            <person name="Zhu J."/>
            <person name="Wang L."/>
            <person name="Liu H."/>
            <person name="Li P."/>
        </authorList>
    </citation>
    <scope>NUCLEOTIDE SEQUENCE [LARGE SCALE GENOMIC DNA]</scope>
    <source>
        <strain evidence="2">AG-1 IA</strain>
    </source>
</reference>
<name>L8X015_THACA</name>
<dbReference type="Proteomes" id="UP000011668">
    <property type="component" value="Unassembled WGS sequence"/>
</dbReference>
<evidence type="ECO:0000313" key="1">
    <source>
        <dbReference type="EMBL" id="ELU43570.1"/>
    </source>
</evidence>
<keyword evidence="2" id="KW-1185">Reference proteome</keyword>
<proteinExistence type="predicted"/>
<sequence length="596" mass="66507">MYPPDASSSPENGAKVLPLEIIWIIIKELLIDGLPITVCHKSKVDPSPILPSILTLNHHFHKLVIRATYHTIILSSFRLFRRFYHVASNSPHLTCLVHNLWIGTPHLNSFPDSKRCSPPTQVMLEFILSKTPRLQSLALPAVFAPHRFAELGNGIEHITIGGGSISSLPYSVKTVHIHGSIQPSVARYLKQGSVRCVVYDIERPSAPGAVGHIIHELMGTDVRKDDSGFRLEFVIHPRLSNWINNELSRVGLDGSSSEAFMVHIKDATCIVASFARRTYCDEWLGAIKARVYATLGFVMHRLNSHIHMRFDNNHTSDPAHKSRPSGKSPRNTVLPIELVTSILELSLVSDSWSLRAMQLRIVLLVNHAMYPSLVKSAYSTVVLNSINAVESFFRTMETSSYLAGLVVNLWIATPRLNQFDTTNHPDRGIETKISTILSKARGLKRVAVPHEYIPRIGFPRVKHLSTSNDLFPPAMPALTSLEILHIHGLPGRNCVNTIISRFLELRSLIIDVFSSESDSDVSVLCARMVLLFRQRLKKMIKLKISANASVIEVLRTGLKKTLEEDPRLCLSERSGELGGGLTNRPLHDGWLMGCEQ</sequence>
<comment type="caution">
    <text evidence="1">The sequence shown here is derived from an EMBL/GenBank/DDBJ whole genome shotgun (WGS) entry which is preliminary data.</text>
</comment>